<reference evidence="4 5" key="1">
    <citation type="submission" date="2024-09" db="EMBL/GenBank/DDBJ databases">
        <authorList>
            <person name="Sun Q."/>
            <person name="Mori K."/>
        </authorList>
    </citation>
    <scope>NUCLEOTIDE SEQUENCE [LARGE SCALE GENOMIC DNA]</scope>
    <source>
        <strain evidence="4 5">CGMCC 1.12926</strain>
    </source>
</reference>
<dbReference type="PANTHER" id="PTHR44591">
    <property type="entry name" value="STRESS RESPONSE REGULATOR PROTEIN 1"/>
    <property type="match status" value="1"/>
</dbReference>
<dbReference type="EMBL" id="JBHLYW010000022">
    <property type="protein sequence ID" value="MFC0079533.1"/>
    <property type="molecule type" value="Genomic_DNA"/>
</dbReference>
<evidence type="ECO:0000256" key="1">
    <source>
        <dbReference type="ARBA" id="ARBA00022553"/>
    </source>
</evidence>
<evidence type="ECO:0000256" key="2">
    <source>
        <dbReference type="PROSITE-ProRule" id="PRU00169"/>
    </source>
</evidence>
<dbReference type="PANTHER" id="PTHR44591:SF3">
    <property type="entry name" value="RESPONSE REGULATORY DOMAIN-CONTAINING PROTEIN"/>
    <property type="match status" value="1"/>
</dbReference>
<sequence length="126" mass="14638">MRYKNILLVDHTDDSKLLMTAIKAVDEKINSTIENNALQVLRKLNETNNFPDLIFIDYHMPYIEGSEFLELLRSIKGLKKIPIVFYSAHSFEAVKNAVKKHKEVWCINKQNNLSMITKSLKEIINC</sequence>
<evidence type="ECO:0000313" key="4">
    <source>
        <dbReference type="EMBL" id="MFC0079533.1"/>
    </source>
</evidence>
<name>A0ABV6BVR4_9FLAO</name>
<keyword evidence="1 2" id="KW-0597">Phosphoprotein</keyword>
<dbReference type="SUPFAM" id="SSF52172">
    <property type="entry name" value="CheY-like"/>
    <property type="match status" value="1"/>
</dbReference>
<dbReference type="SMART" id="SM00448">
    <property type="entry name" value="REC"/>
    <property type="match status" value="1"/>
</dbReference>
<evidence type="ECO:0000313" key="5">
    <source>
        <dbReference type="Proteomes" id="UP001589734"/>
    </source>
</evidence>
<comment type="caution">
    <text evidence="4">The sequence shown here is derived from an EMBL/GenBank/DDBJ whole genome shotgun (WGS) entry which is preliminary data.</text>
</comment>
<evidence type="ECO:0000259" key="3">
    <source>
        <dbReference type="PROSITE" id="PS50110"/>
    </source>
</evidence>
<keyword evidence="5" id="KW-1185">Reference proteome</keyword>
<organism evidence="4 5">
    <name type="scientific">Flavobacterium procerum</name>
    <dbReference type="NCBI Taxonomy" id="1455569"/>
    <lineage>
        <taxon>Bacteria</taxon>
        <taxon>Pseudomonadati</taxon>
        <taxon>Bacteroidota</taxon>
        <taxon>Flavobacteriia</taxon>
        <taxon>Flavobacteriales</taxon>
        <taxon>Flavobacteriaceae</taxon>
        <taxon>Flavobacterium</taxon>
    </lineage>
</organism>
<feature type="domain" description="Response regulatory" evidence="3">
    <location>
        <begin position="5"/>
        <end position="124"/>
    </location>
</feature>
<dbReference type="Proteomes" id="UP001589734">
    <property type="component" value="Unassembled WGS sequence"/>
</dbReference>
<gene>
    <name evidence="4" type="ORF">ACFFLS_20980</name>
</gene>
<dbReference type="Pfam" id="PF00072">
    <property type="entry name" value="Response_reg"/>
    <property type="match status" value="1"/>
</dbReference>
<dbReference type="PROSITE" id="PS50110">
    <property type="entry name" value="RESPONSE_REGULATORY"/>
    <property type="match status" value="1"/>
</dbReference>
<feature type="modified residue" description="4-aspartylphosphate" evidence="2">
    <location>
        <position position="57"/>
    </location>
</feature>
<dbReference type="InterPro" id="IPR011006">
    <property type="entry name" value="CheY-like_superfamily"/>
</dbReference>
<dbReference type="RefSeq" id="WP_379687187.1">
    <property type="nucleotide sequence ID" value="NZ_JBHLYW010000022.1"/>
</dbReference>
<dbReference type="InterPro" id="IPR001789">
    <property type="entry name" value="Sig_transdc_resp-reg_receiver"/>
</dbReference>
<proteinExistence type="predicted"/>
<accession>A0ABV6BVR4</accession>
<protein>
    <submittedName>
        <fullName evidence="4">Response regulator</fullName>
    </submittedName>
</protein>
<dbReference type="InterPro" id="IPR050595">
    <property type="entry name" value="Bact_response_regulator"/>
</dbReference>
<dbReference type="Gene3D" id="3.40.50.2300">
    <property type="match status" value="1"/>
</dbReference>